<evidence type="ECO:0000256" key="1">
    <source>
        <dbReference type="SAM" id="MobiDB-lite"/>
    </source>
</evidence>
<reference evidence="2 3" key="1">
    <citation type="submission" date="2020-07" db="EMBL/GenBank/DDBJ databases">
        <title>Sequencing the genomes of 1000 actinobacteria strains.</title>
        <authorList>
            <person name="Klenk H.-P."/>
        </authorList>
    </citation>
    <scope>NUCLEOTIDE SEQUENCE [LARGE SCALE GENOMIC DNA]</scope>
    <source>
        <strain evidence="2 3">DSM 104001</strain>
    </source>
</reference>
<dbReference type="AlphaFoldDB" id="A0A853C835"/>
<dbReference type="RefSeq" id="WP_179714916.1">
    <property type="nucleotide sequence ID" value="NZ_JACBZT010000001.1"/>
</dbReference>
<sequence>MESRAAVFTSSPQDVEIYSAGEWLPGSMLGWRHDDTGGCQVWVRLAVGGAEESVWTDLECVRLPERHLTLAAPAPVAPVDDAAATRSLRLADVSGSGSPRRGRPAVAPVPRSDLELTATRGFPAIRDESASRASHPAGRRRAESRVVGETAEFSVIGAGRHRAPASPSGSGRHRAADTGTWPTLVESSAAQARTPEGRAAESWGARSDDTWPGLGEPDLLTRPMRLDAAGLSGSARAAAVPTPRAARWDDTLTGV</sequence>
<evidence type="ECO:0000313" key="2">
    <source>
        <dbReference type="EMBL" id="NYJ04160.1"/>
    </source>
</evidence>
<evidence type="ECO:0000313" key="3">
    <source>
        <dbReference type="Proteomes" id="UP000541969"/>
    </source>
</evidence>
<feature type="region of interest" description="Disordered" evidence="1">
    <location>
        <begin position="187"/>
        <end position="218"/>
    </location>
</feature>
<protein>
    <submittedName>
        <fullName evidence="2">Uncharacterized protein</fullName>
    </submittedName>
</protein>
<comment type="caution">
    <text evidence="2">The sequence shown here is derived from an EMBL/GenBank/DDBJ whole genome shotgun (WGS) entry which is preliminary data.</text>
</comment>
<dbReference type="Proteomes" id="UP000541969">
    <property type="component" value="Unassembled WGS sequence"/>
</dbReference>
<dbReference type="EMBL" id="JACBZT010000001">
    <property type="protein sequence ID" value="NYJ04160.1"/>
    <property type="molecule type" value="Genomic_DNA"/>
</dbReference>
<accession>A0A853C835</accession>
<gene>
    <name evidence="2" type="ORF">GGQ55_000438</name>
</gene>
<proteinExistence type="predicted"/>
<feature type="region of interest" description="Disordered" evidence="1">
    <location>
        <begin position="160"/>
        <end position="179"/>
    </location>
</feature>
<keyword evidence="3" id="KW-1185">Reference proteome</keyword>
<feature type="region of interest" description="Disordered" evidence="1">
    <location>
        <begin position="123"/>
        <end position="146"/>
    </location>
</feature>
<organism evidence="2 3">
    <name type="scientific">Petropleomorpha daqingensis</name>
    <dbReference type="NCBI Taxonomy" id="2026353"/>
    <lineage>
        <taxon>Bacteria</taxon>
        <taxon>Bacillati</taxon>
        <taxon>Actinomycetota</taxon>
        <taxon>Actinomycetes</taxon>
        <taxon>Geodermatophilales</taxon>
        <taxon>Geodermatophilaceae</taxon>
        <taxon>Petropleomorpha</taxon>
    </lineage>
</organism>
<name>A0A853C835_9ACTN</name>